<dbReference type="SUPFAM" id="SSF50998">
    <property type="entry name" value="Quinoprotein alcohol dehydrogenase-like"/>
    <property type="match status" value="1"/>
</dbReference>
<reference evidence="1" key="1">
    <citation type="submission" date="2024-04" db="EMBL/GenBank/DDBJ databases">
        <title>Mariniflexile litorale, isolated from the shallow sediments of the Sea of Japan.</title>
        <authorList>
            <person name="Romanenko L."/>
            <person name="Isaeva M."/>
        </authorList>
    </citation>
    <scope>NUCLEOTIDE SEQUENCE [LARGE SCALE GENOMIC DNA]</scope>
    <source>
        <strain evidence="1">KMM 9835</strain>
    </source>
</reference>
<sequence>MASKKIKSFSISADESLMFVGNLSGELLILRTEDLSIVNRIQVQPGGIIAVSSHKTRPYIATLGMDRSVILFEIEDCGNLIKVDGIITRDIPCENDDEPHKFILSVSQALNFHYSEKKIVTRNGNGGVLELSFEKGYMEPIKCTRLHGMYDVVTVSYVGNTNKILSGSNHGEVILSLEGTPITHWQFGYETIHWFEHIKEDEYLIASDMRAVIRFSIENKFEPVICDNISRDDLEHVTYNSVSNRVFASSFDRNIYEINKETCEPIGVAFKTPFKNRWLKTLEKDSNKLIVQCRNGALYLISLNSNTILAELRETPYAMWTAVYTNIGIVMSGEGNSIITMKPNGEDLYTRAPKFKTKAFPISIDSECYTKRMCYNEKDNQIYLGRTDGNVIAINEEYEETKKYNVGSAVRDLALMDYTTEIFVATEFGYVYKVNMENGEKEAIYVSAKNEPIWAISYNNDNNMLAIAEREGSLVFLDTETNKIVMEDYDCHRPKRLKWFDSENLYYSNGANLFRVNCETWQKDHILKNVGNTIEDFIWGPNKRYMVLVNYQRNLFLMDVATGTVLNCISDDIDYSKGALWIKSRENSYQYNFISYGRSGVALLYGIHDEKIISLGPISKPISPDKNGILVKSTLEIASN</sequence>
<gene>
    <name evidence="1" type="ORF">QLS71_016350</name>
</gene>
<dbReference type="InterPro" id="IPR011047">
    <property type="entry name" value="Quinoprotein_ADH-like_sf"/>
</dbReference>
<evidence type="ECO:0000313" key="2">
    <source>
        <dbReference type="Proteomes" id="UP001224325"/>
    </source>
</evidence>
<proteinExistence type="predicted"/>
<dbReference type="Proteomes" id="UP001224325">
    <property type="component" value="Chromosome"/>
</dbReference>
<organism evidence="1 2">
    <name type="scientific">Mariniflexile litorale</name>
    <dbReference type="NCBI Taxonomy" id="3045158"/>
    <lineage>
        <taxon>Bacteria</taxon>
        <taxon>Pseudomonadati</taxon>
        <taxon>Bacteroidota</taxon>
        <taxon>Flavobacteriia</taxon>
        <taxon>Flavobacteriales</taxon>
        <taxon>Flavobacteriaceae</taxon>
        <taxon>Mariniflexile</taxon>
    </lineage>
</organism>
<dbReference type="SUPFAM" id="SSF50978">
    <property type="entry name" value="WD40 repeat-like"/>
    <property type="match status" value="1"/>
</dbReference>
<evidence type="ECO:0008006" key="3">
    <source>
        <dbReference type="Google" id="ProtNLM"/>
    </source>
</evidence>
<dbReference type="Gene3D" id="2.130.10.10">
    <property type="entry name" value="YVTN repeat-like/Quinoprotein amine dehydrogenase"/>
    <property type="match status" value="2"/>
</dbReference>
<keyword evidence="2" id="KW-1185">Reference proteome</keyword>
<dbReference type="InterPro" id="IPR015943">
    <property type="entry name" value="WD40/YVTN_repeat-like_dom_sf"/>
</dbReference>
<dbReference type="InterPro" id="IPR036322">
    <property type="entry name" value="WD40_repeat_dom_sf"/>
</dbReference>
<dbReference type="AlphaFoldDB" id="A0AAU7EG67"/>
<protein>
    <recommendedName>
        <fullName evidence="3">WD40 repeat protein</fullName>
    </recommendedName>
</protein>
<name>A0AAU7EG67_9FLAO</name>
<accession>A0AAU7EG67</accession>
<dbReference type="KEGG" id="mlil:QLS71_016350"/>
<dbReference type="RefSeq" id="WP_308992721.1">
    <property type="nucleotide sequence ID" value="NZ_CP155618.1"/>
</dbReference>
<dbReference type="EMBL" id="CP155618">
    <property type="protein sequence ID" value="XBL13881.1"/>
    <property type="molecule type" value="Genomic_DNA"/>
</dbReference>
<evidence type="ECO:0000313" key="1">
    <source>
        <dbReference type="EMBL" id="XBL13881.1"/>
    </source>
</evidence>